<sequence length="193" mass="22020">MKINYIIYFLVACIFLVNACKKETVPVKTIDYKKAEIELIDSMGRLLPGLWLMKKVDVKPFPSSTNEINIYKDTTLTDLAILTISYINSNTIPATVKNDVFGNIRFKNKTYPVGFTMGANYQRISQKGGGQVFALFEYRFPSGTSHITEPEENYLSNLTLIGNNYEMEVSKDGKSMVWKGLNRAIKEIRFEKM</sequence>
<organism evidence="1 2">
    <name type="scientific">Hufsiella arboris</name>
    <dbReference type="NCBI Taxonomy" id="2695275"/>
    <lineage>
        <taxon>Bacteria</taxon>
        <taxon>Pseudomonadati</taxon>
        <taxon>Bacteroidota</taxon>
        <taxon>Sphingobacteriia</taxon>
        <taxon>Sphingobacteriales</taxon>
        <taxon>Sphingobacteriaceae</taxon>
        <taxon>Hufsiella</taxon>
    </lineage>
</organism>
<dbReference type="AlphaFoldDB" id="A0A7K1YFA4"/>
<keyword evidence="2" id="KW-1185">Reference proteome</keyword>
<reference evidence="1 2" key="1">
    <citation type="submission" date="2019-11" db="EMBL/GenBank/DDBJ databases">
        <title>Pedobacter sp. HMF7647 Genome sequencing and assembly.</title>
        <authorList>
            <person name="Kang H."/>
            <person name="Kim H."/>
            <person name="Joh K."/>
        </authorList>
    </citation>
    <scope>NUCLEOTIDE SEQUENCE [LARGE SCALE GENOMIC DNA]</scope>
    <source>
        <strain evidence="1 2">HMF7647</strain>
    </source>
</reference>
<evidence type="ECO:0000313" key="1">
    <source>
        <dbReference type="EMBL" id="MXV53071.1"/>
    </source>
</evidence>
<dbReference type="EMBL" id="WVHT01000013">
    <property type="protein sequence ID" value="MXV53071.1"/>
    <property type="molecule type" value="Genomic_DNA"/>
</dbReference>
<name>A0A7K1YFA4_9SPHI</name>
<evidence type="ECO:0000313" key="2">
    <source>
        <dbReference type="Proteomes" id="UP000466586"/>
    </source>
</evidence>
<proteinExistence type="predicted"/>
<evidence type="ECO:0008006" key="3">
    <source>
        <dbReference type="Google" id="ProtNLM"/>
    </source>
</evidence>
<dbReference type="RefSeq" id="WP_160846251.1">
    <property type="nucleotide sequence ID" value="NZ_WVHT01000013.1"/>
</dbReference>
<comment type="caution">
    <text evidence="1">The sequence shown here is derived from an EMBL/GenBank/DDBJ whole genome shotgun (WGS) entry which is preliminary data.</text>
</comment>
<protein>
    <recommendedName>
        <fullName evidence="3">DUF5004 domain-containing protein</fullName>
    </recommendedName>
</protein>
<gene>
    <name evidence="1" type="ORF">GS399_19040</name>
</gene>
<accession>A0A7K1YFA4</accession>
<dbReference type="Proteomes" id="UP000466586">
    <property type="component" value="Unassembled WGS sequence"/>
</dbReference>